<accession>A0A7W7W783</accession>
<organism evidence="2 3">
    <name type="scientific">Lipingzhangella halophila</name>
    <dbReference type="NCBI Taxonomy" id="1783352"/>
    <lineage>
        <taxon>Bacteria</taxon>
        <taxon>Bacillati</taxon>
        <taxon>Actinomycetota</taxon>
        <taxon>Actinomycetes</taxon>
        <taxon>Streptosporangiales</taxon>
        <taxon>Nocardiopsidaceae</taxon>
        <taxon>Lipingzhangella</taxon>
    </lineage>
</organism>
<dbReference type="AlphaFoldDB" id="A0A7W7W783"/>
<sequence>MGIDAGLVTEWRRGRRAAGLVELAVCRRLRALAAGVPADQAIVELGAFKGRATGWLLLGAQEGHRAHVTSVDPWGLRKDGYSSMSPTYTAPATYAAFKGHLARIGATKDTHTVKRGYAASVGAKWSGPPIGLLFHDADHSAEAVAADLAAWLPHLAEDAVVVLHDACDPNHGVQAGVEQVLDAGQWPERELIRWNRRPHRRGALIVKRAVADAGDGGGAVLAESDDDPDRGGLDPGADAPGPDVPGGQ</sequence>
<evidence type="ECO:0000313" key="3">
    <source>
        <dbReference type="Proteomes" id="UP000523007"/>
    </source>
</evidence>
<feature type="region of interest" description="Disordered" evidence="1">
    <location>
        <begin position="215"/>
        <end position="248"/>
    </location>
</feature>
<proteinExistence type="predicted"/>
<dbReference type="InterPro" id="IPR029063">
    <property type="entry name" value="SAM-dependent_MTases_sf"/>
</dbReference>
<name>A0A7W7W783_9ACTN</name>
<gene>
    <name evidence="2" type="ORF">F4561_006564</name>
</gene>
<dbReference type="GO" id="GO:0032259">
    <property type="term" value="P:methylation"/>
    <property type="evidence" value="ECO:0007669"/>
    <property type="project" value="UniProtKB-KW"/>
</dbReference>
<comment type="caution">
    <text evidence="2">The sequence shown here is derived from an EMBL/GenBank/DDBJ whole genome shotgun (WGS) entry which is preliminary data.</text>
</comment>
<dbReference type="SUPFAM" id="SSF53335">
    <property type="entry name" value="S-adenosyl-L-methionine-dependent methyltransferases"/>
    <property type="match status" value="1"/>
</dbReference>
<dbReference type="Proteomes" id="UP000523007">
    <property type="component" value="Unassembled WGS sequence"/>
</dbReference>
<dbReference type="GO" id="GO:0008168">
    <property type="term" value="F:methyltransferase activity"/>
    <property type="evidence" value="ECO:0007669"/>
    <property type="project" value="UniProtKB-KW"/>
</dbReference>
<reference evidence="2 3" key="1">
    <citation type="submission" date="2020-08" db="EMBL/GenBank/DDBJ databases">
        <title>Sequencing the genomes of 1000 actinobacteria strains.</title>
        <authorList>
            <person name="Klenk H.-P."/>
        </authorList>
    </citation>
    <scope>NUCLEOTIDE SEQUENCE [LARGE SCALE GENOMIC DNA]</scope>
    <source>
        <strain evidence="2 3">DSM 102030</strain>
    </source>
</reference>
<dbReference type="Gene3D" id="3.40.50.150">
    <property type="entry name" value="Vaccinia Virus protein VP39"/>
    <property type="match status" value="1"/>
</dbReference>
<keyword evidence="3" id="KW-1185">Reference proteome</keyword>
<dbReference type="EMBL" id="JACHJT010000003">
    <property type="protein sequence ID" value="MBB4935655.1"/>
    <property type="molecule type" value="Genomic_DNA"/>
</dbReference>
<dbReference type="Pfam" id="PF13578">
    <property type="entry name" value="Methyltransf_24"/>
    <property type="match status" value="1"/>
</dbReference>
<protein>
    <submittedName>
        <fullName evidence="2">Putative O-methyltransferase YrrM</fullName>
    </submittedName>
</protein>
<evidence type="ECO:0000256" key="1">
    <source>
        <dbReference type="SAM" id="MobiDB-lite"/>
    </source>
</evidence>
<keyword evidence="2" id="KW-0489">Methyltransferase</keyword>
<keyword evidence="2" id="KW-0808">Transferase</keyword>
<evidence type="ECO:0000313" key="2">
    <source>
        <dbReference type="EMBL" id="MBB4935655.1"/>
    </source>
</evidence>
<dbReference type="RefSeq" id="WP_184585426.1">
    <property type="nucleotide sequence ID" value="NZ_JACHJT010000003.1"/>
</dbReference>